<dbReference type="PANTHER" id="PTHR15691:SF6">
    <property type="entry name" value="WASH COMPLEX SUBUNIT 5"/>
    <property type="match status" value="1"/>
</dbReference>
<feature type="non-terminal residue" evidence="4">
    <location>
        <position position="1"/>
    </location>
</feature>
<comment type="similarity">
    <text evidence="1">Belongs to the strumpellin family.</text>
</comment>
<dbReference type="AlphaFoldDB" id="A0ABD0PDN6"/>
<name>A0ABD0PDN6_CIRMR</name>
<proteinExistence type="inferred from homology"/>
<organism evidence="4 5">
    <name type="scientific">Cirrhinus mrigala</name>
    <name type="common">Mrigala</name>
    <dbReference type="NCBI Taxonomy" id="683832"/>
    <lineage>
        <taxon>Eukaryota</taxon>
        <taxon>Metazoa</taxon>
        <taxon>Chordata</taxon>
        <taxon>Craniata</taxon>
        <taxon>Vertebrata</taxon>
        <taxon>Euteleostomi</taxon>
        <taxon>Actinopterygii</taxon>
        <taxon>Neopterygii</taxon>
        <taxon>Teleostei</taxon>
        <taxon>Ostariophysi</taxon>
        <taxon>Cypriniformes</taxon>
        <taxon>Cyprinidae</taxon>
        <taxon>Labeoninae</taxon>
        <taxon>Labeonini</taxon>
        <taxon>Cirrhinus</taxon>
    </lineage>
</organism>
<protein>
    <recommendedName>
        <fullName evidence="2">WASH complex subunit 5</fullName>
    </recommendedName>
    <alternativeName>
        <fullName evidence="3">WASH complex subunit strumpellin</fullName>
    </alternativeName>
</protein>
<sequence length="54" mass="6143">AGRYAASVQQLLKEGFLREEIVLDNIPKLLNCLRDCNVAIRWLMLHTAESGEML</sequence>
<dbReference type="Proteomes" id="UP001529510">
    <property type="component" value="Unassembled WGS sequence"/>
</dbReference>
<comment type="caution">
    <text evidence="4">The sequence shown here is derived from an EMBL/GenBank/DDBJ whole genome shotgun (WGS) entry which is preliminary data.</text>
</comment>
<evidence type="ECO:0000313" key="4">
    <source>
        <dbReference type="EMBL" id="KAL0171456.1"/>
    </source>
</evidence>
<gene>
    <name evidence="4" type="ORF">M9458_031767</name>
</gene>
<keyword evidence="5" id="KW-1185">Reference proteome</keyword>
<dbReference type="EMBL" id="JAMKFB020000016">
    <property type="protein sequence ID" value="KAL0171456.1"/>
    <property type="molecule type" value="Genomic_DNA"/>
</dbReference>
<evidence type="ECO:0000256" key="3">
    <source>
        <dbReference type="ARBA" id="ARBA00029945"/>
    </source>
</evidence>
<dbReference type="Pfam" id="PF10266">
    <property type="entry name" value="Strumpellin"/>
    <property type="match status" value="1"/>
</dbReference>
<evidence type="ECO:0000256" key="2">
    <source>
        <dbReference type="ARBA" id="ARBA00013581"/>
    </source>
</evidence>
<evidence type="ECO:0000256" key="1">
    <source>
        <dbReference type="ARBA" id="ARBA00006224"/>
    </source>
</evidence>
<accession>A0ABD0PDN6</accession>
<reference evidence="4 5" key="1">
    <citation type="submission" date="2024-05" db="EMBL/GenBank/DDBJ databases">
        <title>Genome sequencing and assembly of Indian major carp, Cirrhinus mrigala (Hamilton, 1822).</title>
        <authorList>
            <person name="Mohindra V."/>
            <person name="Chowdhury L.M."/>
            <person name="Lal K."/>
            <person name="Jena J.K."/>
        </authorList>
    </citation>
    <scope>NUCLEOTIDE SEQUENCE [LARGE SCALE GENOMIC DNA]</scope>
    <source>
        <strain evidence="4">CM1030</strain>
        <tissue evidence="4">Blood</tissue>
    </source>
</reference>
<dbReference type="PANTHER" id="PTHR15691">
    <property type="entry name" value="WASH COMPLEX SUBUNIT 5"/>
    <property type="match status" value="1"/>
</dbReference>
<dbReference type="InterPro" id="IPR019393">
    <property type="entry name" value="WASH_strumpellin"/>
</dbReference>
<evidence type="ECO:0000313" key="5">
    <source>
        <dbReference type="Proteomes" id="UP001529510"/>
    </source>
</evidence>